<organism evidence="2 3">
    <name type="scientific">Helicobacter macacae MIT 99-5501</name>
    <dbReference type="NCBI Taxonomy" id="1357400"/>
    <lineage>
        <taxon>Bacteria</taxon>
        <taxon>Pseudomonadati</taxon>
        <taxon>Campylobacterota</taxon>
        <taxon>Epsilonproteobacteria</taxon>
        <taxon>Campylobacterales</taxon>
        <taxon>Helicobacteraceae</taxon>
        <taxon>Helicobacter</taxon>
    </lineage>
</organism>
<proteinExistence type="predicted"/>
<keyword evidence="3" id="KW-1185">Reference proteome</keyword>
<dbReference type="PIRSF" id="PIRSF018688">
    <property type="entry name" value="UCP018688"/>
    <property type="match status" value="1"/>
</dbReference>
<dbReference type="SUPFAM" id="SSF55729">
    <property type="entry name" value="Acyl-CoA N-acyltransferases (Nat)"/>
    <property type="match status" value="2"/>
</dbReference>
<dbReference type="eggNOG" id="COG4866">
    <property type="taxonomic scope" value="Bacteria"/>
</dbReference>
<name>V8C9K1_9HELI</name>
<dbReference type="AlphaFoldDB" id="V8C9K1"/>
<dbReference type="InterPro" id="IPR016732">
    <property type="entry name" value="UCP018688"/>
</dbReference>
<dbReference type="InterPro" id="IPR024320">
    <property type="entry name" value="LPG_synthase_C"/>
</dbReference>
<dbReference type="InterPro" id="IPR016181">
    <property type="entry name" value="Acyl_CoA_acyltransferase"/>
</dbReference>
<dbReference type="HOGENOM" id="CLU_058411_0_0_7"/>
<comment type="caution">
    <text evidence="2">The sequence shown here is derived from an EMBL/GenBank/DDBJ whole genome shotgun (WGS) entry which is preliminary data.</text>
</comment>
<dbReference type="OrthoDB" id="9765580at2"/>
<dbReference type="PATRIC" id="fig|1357400.3.peg.1141"/>
<evidence type="ECO:0000313" key="3">
    <source>
        <dbReference type="Proteomes" id="UP000018731"/>
    </source>
</evidence>
<dbReference type="EMBL" id="AZJI01000004">
    <property type="protein sequence ID" value="ETD24083.1"/>
    <property type="molecule type" value="Genomic_DNA"/>
</dbReference>
<protein>
    <recommendedName>
        <fullName evidence="1">Phosphatidylglycerol lysyltransferase C-terminal domain-containing protein</fullName>
    </recommendedName>
</protein>
<dbReference type="Pfam" id="PF09924">
    <property type="entry name" value="LPG_synthase_C"/>
    <property type="match status" value="1"/>
</dbReference>
<dbReference type="RefSeq" id="WP_023927554.1">
    <property type="nucleotide sequence ID" value="NZ_KI669454.1"/>
</dbReference>
<gene>
    <name evidence="2" type="ORF">HMPREF2086_00830</name>
</gene>
<dbReference type="STRING" id="1357400.HMPREF2086_00830"/>
<dbReference type="PANTHER" id="PTHR41373:SF1">
    <property type="entry name" value="PHOSPHATIDYLGLYCEROL LYSYLTRANSFERASE C-TERMINAL DOMAIN-CONTAINING PROTEIN"/>
    <property type="match status" value="1"/>
</dbReference>
<reference evidence="2 3" key="1">
    <citation type="journal article" date="2014" name="Genome Announc.">
        <title>Draft genome sequences of six enterohepatic helicobacter species isolated from humans and one from rhesus macaques.</title>
        <authorList>
            <person name="Shen Z."/>
            <person name="Sheh A."/>
            <person name="Young S.K."/>
            <person name="Abouelliel A."/>
            <person name="Ward D.V."/>
            <person name="Earl A.M."/>
            <person name="Fox J.G."/>
        </authorList>
    </citation>
    <scope>NUCLEOTIDE SEQUENCE [LARGE SCALE GENOMIC DNA]</scope>
    <source>
        <strain evidence="2 3">MIT 99-5501</strain>
    </source>
</reference>
<sequence length="293" mass="33906">MEFIPITLESRQVLQPYLQSEDYEISDIVFGNLYLWKHAREITYAIESDCVVVQTRYEGEKPYFFYPFGSGGKESALRALDKYLRDKNLPPRFESIESKNIDSIKSVFSQVEFEPRVARFDYVYSVQELIKLEGRKFHKKKNHLNQFLQNNEGKWSYENISSSNADEILSRGKEWLEANPNKNQALEIEFVGITNTLKEYENLGLKGGAVRLESEIIAFSFGEVMSQKMAVVHIEKANPLIAGAYQIINRELLANEFSTLELINREEDLGIEGLRRAKKSYNPIKMVEKYGTK</sequence>
<evidence type="ECO:0000313" key="2">
    <source>
        <dbReference type="EMBL" id="ETD24083.1"/>
    </source>
</evidence>
<dbReference type="PANTHER" id="PTHR41373">
    <property type="entry name" value="DUF2156 DOMAIN-CONTAINING PROTEIN"/>
    <property type="match status" value="1"/>
</dbReference>
<feature type="domain" description="Phosphatidylglycerol lysyltransferase C-terminal" evidence="1">
    <location>
        <begin position="29"/>
        <end position="290"/>
    </location>
</feature>
<accession>V8C9K1</accession>
<evidence type="ECO:0000259" key="1">
    <source>
        <dbReference type="Pfam" id="PF09924"/>
    </source>
</evidence>
<dbReference type="Proteomes" id="UP000018731">
    <property type="component" value="Unassembled WGS sequence"/>
</dbReference>
<dbReference type="Gene3D" id="3.40.630.30">
    <property type="match status" value="1"/>
</dbReference>